<gene>
    <name evidence="3" type="ORF">ACEZDB_21555</name>
    <name evidence="2" type="ORF">ACEZDG_35995</name>
</gene>
<dbReference type="EMBL" id="JBHEZY010000008">
    <property type="protein sequence ID" value="MFC1433235.1"/>
    <property type="molecule type" value="Genomic_DNA"/>
</dbReference>
<reference evidence="4 5" key="1">
    <citation type="submission" date="2024-09" db="EMBL/GenBank/DDBJ databases">
        <authorList>
            <person name="Lee S.D."/>
        </authorList>
    </citation>
    <scope>NUCLEOTIDE SEQUENCE [LARGE SCALE GENOMIC DNA]</scope>
    <source>
        <strain evidence="2 5">N1-1</strain>
        <strain evidence="3 4">N1-3</strain>
    </source>
</reference>
<dbReference type="EMBL" id="JBHEZX010000026">
    <property type="protein sequence ID" value="MFC1414676.1"/>
    <property type="molecule type" value="Genomic_DNA"/>
</dbReference>
<sequence>MQTSDSEIKKDLRATAHTARELGPEYEDEVLDGFLQRLDQRLDAHIAVRVRRELGRDGAPAQAPAARQQQRNWGLGIFQYVSLVAAIPLSAIGANFAQAGGLVIVWSGIVGLNFVQARSQRYEERHRDDR</sequence>
<keyword evidence="5" id="KW-1185">Reference proteome</keyword>
<name>A0ABV6VLR0_9ACTN</name>
<feature type="transmembrane region" description="Helical" evidence="1">
    <location>
        <begin position="73"/>
        <end position="90"/>
    </location>
</feature>
<evidence type="ECO:0008006" key="6">
    <source>
        <dbReference type="Google" id="ProtNLM"/>
    </source>
</evidence>
<keyword evidence="1" id="KW-1133">Transmembrane helix</keyword>
<dbReference type="RefSeq" id="WP_380518616.1">
    <property type="nucleotide sequence ID" value="NZ_JBHEZX010000026.1"/>
</dbReference>
<evidence type="ECO:0000313" key="2">
    <source>
        <dbReference type="EMBL" id="MFC1414676.1"/>
    </source>
</evidence>
<dbReference type="Proteomes" id="UP001592582">
    <property type="component" value="Unassembled WGS sequence"/>
</dbReference>
<evidence type="ECO:0000313" key="3">
    <source>
        <dbReference type="EMBL" id="MFC1433235.1"/>
    </source>
</evidence>
<keyword evidence="1" id="KW-0472">Membrane</keyword>
<organism evidence="2 5">
    <name type="scientific">Streptacidiphilus alkalitolerans</name>
    <dbReference type="NCBI Taxonomy" id="3342712"/>
    <lineage>
        <taxon>Bacteria</taxon>
        <taxon>Bacillati</taxon>
        <taxon>Actinomycetota</taxon>
        <taxon>Actinomycetes</taxon>
        <taxon>Kitasatosporales</taxon>
        <taxon>Streptomycetaceae</taxon>
        <taxon>Streptacidiphilus</taxon>
    </lineage>
</organism>
<keyword evidence="1" id="KW-0812">Transmembrane</keyword>
<feature type="transmembrane region" description="Helical" evidence="1">
    <location>
        <begin position="96"/>
        <end position="115"/>
    </location>
</feature>
<dbReference type="Proteomes" id="UP001592530">
    <property type="component" value="Unassembled WGS sequence"/>
</dbReference>
<evidence type="ECO:0000313" key="4">
    <source>
        <dbReference type="Proteomes" id="UP001592530"/>
    </source>
</evidence>
<comment type="caution">
    <text evidence="2">The sequence shown here is derived from an EMBL/GenBank/DDBJ whole genome shotgun (WGS) entry which is preliminary data.</text>
</comment>
<accession>A0ABV6VLR0</accession>
<protein>
    <recommendedName>
        <fullName evidence="6">Integral membrane protein</fullName>
    </recommendedName>
</protein>
<evidence type="ECO:0000256" key="1">
    <source>
        <dbReference type="SAM" id="Phobius"/>
    </source>
</evidence>
<evidence type="ECO:0000313" key="5">
    <source>
        <dbReference type="Proteomes" id="UP001592582"/>
    </source>
</evidence>
<proteinExistence type="predicted"/>